<keyword evidence="1" id="KW-0732">Signal</keyword>
<proteinExistence type="predicted"/>
<dbReference type="InterPro" id="IPR051923">
    <property type="entry name" value="Glycosyl_Hydrolase_39"/>
</dbReference>
<evidence type="ECO:0008006" key="4">
    <source>
        <dbReference type="Google" id="ProtNLM"/>
    </source>
</evidence>
<accession>A0A7D5H3Y9</accession>
<feature type="signal peptide" evidence="1">
    <location>
        <begin position="1"/>
        <end position="22"/>
    </location>
</feature>
<dbReference type="GO" id="GO:0004553">
    <property type="term" value="F:hydrolase activity, hydrolyzing O-glycosyl compounds"/>
    <property type="evidence" value="ECO:0007669"/>
    <property type="project" value="TreeGrafter"/>
</dbReference>
<sequence>MRRLLPCLAVLLQGLFTTGAQAANEPFIIGTATHVMDGSPQLGRQFQLASEAGIGSLREDAYWARVELQPGTLQVPASWREYQDARVARKLDNVVVLDYGNQFYDNNALPRSPLVATAFANYVDFVTRALAGTVNFYEVWNEWDQAGPGDRAVSDDYASLVRLTRQQIQRNDPKAKVLAGAITSEGLNKGFADRLVQAGLADQVDGLSLHPYVHCAGGQDRTPESWIKWLTSIDQKLTRLAGRAVPLYLTEMSWPTSSERCGVDEPTQAKFLARAFFLAKTRPNIKGMWWYDLVDDGVDPAEREHHFGLLKPDLTPKPAYVVLKAIAPFLAQYQYDSLKSLQADDLYLLNFTKGDDQVLVAWAVGRPRQVKIEANGRQQGSVQMVDTRRPERGRAPVGRWQCPKAEEEHCTTVITLDDFPRIISLGDASWLFTR</sequence>
<dbReference type="PANTHER" id="PTHR12631">
    <property type="entry name" value="ALPHA-L-IDURONIDASE"/>
    <property type="match status" value="1"/>
</dbReference>
<dbReference type="SUPFAM" id="SSF51445">
    <property type="entry name" value="(Trans)glycosidases"/>
    <property type="match status" value="1"/>
</dbReference>
<dbReference type="RefSeq" id="WP_176572107.1">
    <property type="nucleotide sequence ID" value="NZ_CP056030.1"/>
</dbReference>
<evidence type="ECO:0000313" key="3">
    <source>
        <dbReference type="Proteomes" id="UP000509568"/>
    </source>
</evidence>
<dbReference type="AlphaFoldDB" id="A0A7D5H3Y9"/>
<gene>
    <name evidence="2" type="ORF">HWQ56_26350</name>
</gene>
<reference evidence="2 3" key="1">
    <citation type="submission" date="2020-06" db="EMBL/GenBank/DDBJ databases">
        <title>Pseudomonas eucalypticola sp. nov., an endophyte of Eucalyptus dunnii leaves with biocontrol ability of eucalyptus leaf blight.</title>
        <authorList>
            <person name="Liu Y."/>
            <person name="Song Z."/>
            <person name="Zeng H."/>
            <person name="Lu M."/>
            <person name="Wang X."/>
            <person name="Lian X."/>
            <person name="Zhang Q."/>
        </authorList>
    </citation>
    <scope>NUCLEOTIDE SEQUENCE [LARGE SCALE GENOMIC DNA]</scope>
    <source>
        <strain evidence="2 3">NP-1</strain>
    </source>
</reference>
<evidence type="ECO:0000256" key="1">
    <source>
        <dbReference type="SAM" id="SignalP"/>
    </source>
</evidence>
<keyword evidence="3" id="KW-1185">Reference proteome</keyword>
<name>A0A7D5H3Y9_9PSED</name>
<protein>
    <recommendedName>
        <fullName evidence="4">Glycosyl hydrolase</fullName>
    </recommendedName>
</protein>
<dbReference type="Gene3D" id="3.20.20.80">
    <property type="entry name" value="Glycosidases"/>
    <property type="match status" value="1"/>
</dbReference>
<feature type="chain" id="PRO_5028991086" description="Glycosyl hydrolase" evidence="1">
    <location>
        <begin position="23"/>
        <end position="434"/>
    </location>
</feature>
<dbReference type="KEGG" id="pez:HWQ56_26350"/>
<evidence type="ECO:0000313" key="2">
    <source>
        <dbReference type="EMBL" id="QKZ07105.1"/>
    </source>
</evidence>
<dbReference type="EMBL" id="CP056030">
    <property type="protein sequence ID" value="QKZ07105.1"/>
    <property type="molecule type" value="Genomic_DNA"/>
</dbReference>
<organism evidence="2 3">
    <name type="scientific">Pseudomonas eucalypticola</name>
    <dbReference type="NCBI Taxonomy" id="2599595"/>
    <lineage>
        <taxon>Bacteria</taxon>
        <taxon>Pseudomonadati</taxon>
        <taxon>Pseudomonadota</taxon>
        <taxon>Gammaproteobacteria</taxon>
        <taxon>Pseudomonadales</taxon>
        <taxon>Pseudomonadaceae</taxon>
        <taxon>Pseudomonas</taxon>
    </lineage>
</organism>
<dbReference type="Proteomes" id="UP000509568">
    <property type="component" value="Chromosome"/>
</dbReference>
<dbReference type="PANTHER" id="PTHR12631:SF10">
    <property type="entry name" value="BETA-XYLOSIDASE-LIKE PROTEIN-RELATED"/>
    <property type="match status" value="1"/>
</dbReference>
<dbReference type="InterPro" id="IPR017853">
    <property type="entry name" value="GH"/>
</dbReference>